<dbReference type="EC" id="1.4.3.5" evidence="5"/>
<comment type="subunit">
    <text evidence="5">Homodimer.</text>
</comment>
<dbReference type="InterPro" id="IPR019576">
    <property type="entry name" value="Pyridoxamine_oxidase_dimer_C"/>
</dbReference>
<evidence type="ECO:0000259" key="7">
    <source>
        <dbReference type="Pfam" id="PF10590"/>
    </source>
</evidence>
<dbReference type="GO" id="GO:0004733">
    <property type="term" value="F:pyridoxamine phosphate oxidase activity"/>
    <property type="evidence" value="ECO:0007669"/>
    <property type="project" value="UniProtKB-EC"/>
</dbReference>
<feature type="binding site" evidence="5">
    <location>
        <position position="131"/>
    </location>
    <ligand>
        <name>substrate</name>
    </ligand>
</feature>
<feature type="binding site" evidence="5">
    <location>
        <begin position="191"/>
        <end position="193"/>
    </location>
    <ligand>
        <name>substrate</name>
    </ligand>
</feature>
<accession>A0ABT0N8J9</accession>
<dbReference type="Proteomes" id="UP001202831">
    <property type="component" value="Unassembled WGS sequence"/>
</dbReference>
<dbReference type="Gene3D" id="2.30.110.10">
    <property type="entry name" value="Electron Transport, Fmn-binding Protein, Chain A"/>
    <property type="match status" value="1"/>
</dbReference>
<dbReference type="PANTHER" id="PTHR10851:SF0">
    <property type="entry name" value="PYRIDOXINE-5'-PHOSPHATE OXIDASE"/>
    <property type="match status" value="1"/>
</dbReference>
<sequence>MTDLTQVRREYLRGGLRRDDLTPEPMAFFRHWMDQAIKANLMDPTAVCVATVDEDGQPWQRIVLLKQFDDDGFVFFTNLESRKATHLAQNAKISMHFPWHMLERQVSVTGVAEPLSTAEVLKYFITRPKESQIAAWASNQSSRLTARQALETKFNEMKAKFAKGEVPLPKFWGGYRVKPETVEFWQGGEHRLHDRFIYMREGDSWQVERLAP</sequence>
<evidence type="ECO:0000256" key="4">
    <source>
        <dbReference type="ARBA" id="ARBA00023002"/>
    </source>
</evidence>
<dbReference type="HAMAP" id="MF_01629">
    <property type="entry name" value="PdxH"/>
    <property type="match status" value="1"/>
</dbReference>
<feature type="binding site" evidence="5">
    <location>
        <position position="82"/>
    </location>
    <ligand>
        <name>FMN</name>
        <dbReference type="ChEBI" id="CHEBI:58210"/>
    </ligand>
</feature>
<comment type="similarity">
    <text evidence="1 5">Belongs to the pyridoxamine 5'-phosphate oxidase family.</text>
</comment>
<dbReference type="InterPro" id="IPR000659">
    <property type="entry name" value="Pyridox_Oxase"/>
</dbReference>
<comment type="catalytic activity">
    <reaction evidence="5">
        <text>pyridoxine 5'-phosphate + O2 = pyridoxal 5'-phosphate + H2O2</text>
        <dbReference type="Rhea" id="RHEA:15149"/>
        <dbReference type="ChEBI" id="CHEBI:15379"/>
        <dbReference type="ChEBI" id="CHEBI:16240"/>
        <dbReference type="ChEBI" id="CHEBI:58589"/>
        <dbReference type="ChEBI" id="CHEBI:597326"/>
        <dbReference type="EC" id="1.4.3.5"/>
    </reaction>
</comment>
<feature type="binding site" evidence="5">
    <location>
        <begin position="61"/>
        <end position="66"/>
    </location>
    <ligand>
        <name>FMN</name>
        <dbReference type="ChEBI" id="CHEBI:58210"/>
    </ligand>
</feature>
<feature type="domain" description="Pyridoxine 5'-phosphate oxidase dimerisation C-terminal" evidence="7">
    <location>
        <begin position="172"/>
        <end position="212"/>
    </location>
</feature>
<protein>
    <recommendedName>
        <fullName evidence="5">Pyridoxine/pyridoxamine 5'-phosphate oxidase</fullName>
        <ecNumber evidence="5">1.4.3.5</ecNumber>
    </recommendedName>
    <alternativeName>
        <fullName evidence="5">PNP/PMP oxidase</fullName>
        <shortName evidence="5">PNPOx</shortName>
    </alternativeName>
    <alternativeName>
        <fullName evidence="5">Pyridoxal 5'-phosphate synthase</fullName>
    </alternativeName>
</protein>
<proteinExistence type="inferred from homology"/>
<dbReference type="PIRSF" id="PIRSF000190">
    <property type="entry name" value="Pyd_amn-ph_oxd"/>
    <property type="match status" value="1"/>
</dbReference>
<evidence type="ECO:0000256" key="5">
    <source>
        <dbReference type="HAMAP-Rule" id="MF_01629"/>
    </source>
</evidence>
<feature type="binding site" evidence="5">
    <location>
        <position position="185"/>
    </location>
    <ligand>
        <name>FMN</name>
        <dbReference type="ChEBI" id="CHEBI:58210"/>
    </ligand>
</feature>
<keyword evidence="9" id="KW-1185">Reference proteome</keyword>
<evidence type="ECO:0000313" key="8">
    <source>
        <dbReference type="EMBL" id="MCL2914763.1"/>
    </source>
</evidence>
<dbReference type="SUPFAM" id="SSF50475">
    <property type="entry name" value="FMN-binding split barrel"/>
    <property type="match status" value="1"/>
</dbReference>
<feature type="binding site" evidence="5">
    <location>
        <begin position="140"/>
        <end position="141"/>
    </location>
    <ligand>
        <name>FMN</name>
        <dbReference type="ChEBI" id="CHEBI:58210"/>
    </ligand>
</feature>
<evidence type="ECO:0000256" key="2">
    <source>
        <dbReference type="ARBA" id="ARBA00022630"/>
    </source>
</evidence>
<comment type="caution">
    <text evidence="8">The sequence shown here is derived from an EMBL/GenBank/DDBJ whole genome shotgun (WGS) entry which is preliminary data.</text>
</comment>
<feature type="binding site" evidence="5">
    <location>
        <position position="127"/>
    </location>
    <ligand>
        <name>substrate</name>
    </ligand>
</feature>
<feature type="binding site" evidence="5">
    <location>
        <position position="83"/>
    </location>
    <ligand>
        <name>FMN</name>
        <dbReference type="ChEBI" id="CHEBI:58210"/>
    </ligand>
</feature>
<feature type="domain" description="Pyridoxamine 5'-phosphate oxidase N-terminal" evidence="6">
    <location>
        <begin position="33"/>
        <end position="158"/>
    </location>
</feature>
<reference evidence="8 9" key="1">
    <citation type="submission" date="2022-01" db="EMBL/GenBank/DDBJ databases">
        <title>Whole genome-based taxonomy of the Shewanellaceae.</title>
        <authorList>
            <person name="Martin-Rodriguez A.J."/>
        </authorList>
    </citation>
    <scope>NUCLEOTIDE SEQUENCE [LARGE SCALE GENOMIC DNA]</scope>
    <source>
        <strain evidence="8 9">DSM 21332</strain>
    </source>
</reference>
<comment type="pathway">
    <text evidence="5">Cofactor metabolism; pyridoxal 5'-phosphate salvage; pyridoxal 5'-phosphate from pyridoxine 5'-phosphate: step 1/1.</text>
</comment>
<dbReference type="InterPro" id="IPR011576">
    <property type="entry name" value="Pyridox_Oxase_N"/>
</dbReference>
<keyword evidence="4 5" id="KW-0560">Oxidoreductase</keyword>
<dbReference type="InterPro" id="IPR012349">
    <property type="entry name" value="Split_barrel_FMN-bd"/>
</dbReference>
<gene>
    <name evidence="5 8" type="primary">pdxH</name>
    <name evidence="8" type="ORF">L2725_13385</name>
</gene>
<dbReference type="PROSITE" id="PS01064">
    <property type="entry name" value="PYRIDOX_OXIDASE"/>
    <property type="match status" value="1"/>
</dbReference>
<comment type="cofactor">
    <cofactor evidence="5">
        <name>FMN</name>
        <dbReference type="ChEBI" id="CHEBI:58210"/>
    </cofactor>
    <text evidence="5">Binds 1 FMN per subunit.</text>
</comment>
<keyword evidence="5" id="KW-0664">Pyridoxine biosynthesis</keyword>
<dbReference type="Pfam" id="PF10590">
    <property type="entry name" value="PNP_phzG_C"/>
    <property type="match status" value="1"/>
</dbReference>
<dbReference type="NCBIfam" id="NF004231">
    <property type="entry name" value="PRK05679.1"/>
    <property type="match status" value="1"/>
</dbReference>
<name>A0ABT0N8J9_9GAMM</name>
<evidence type="ECO:0000256" key="1">
    <source>
        <dbReference type="ARBA" id="ARBA00007301"/>
    </source>
</evidence>
<organism evidence="8 9">
    <name type="scientific">Shewanella corallii</name>
    <dbReference type="NCBI Taxonomy" id="560080"/>
    <lineage>
        <taxon>Bacteria</taxon>
        <taxon>Pseudomonadati</taxon>
        <taxon>Pseudomonadota</taxon>
        <taxon>Gammaproteobacteria</taxon>
        <taxon>Alteromonadales</taxon>
        <taxon>Shewanellaceae</taxon>
        <taxon>Shewanella</taxon>
    </lineage>
</organism>
<feature type="binding site" evidence="5">
    <location>
        <begin position="76"/>
        <end position="77"/>
    </location>
    <ligand>
        <name>FMN</name>
        <dbReference type="ChEBI" id="CHEBI:58210"/>
    </ligand>
</feature>
<keyword evidence="2 5" id="KW-0285">Flavoprotein</keyword>
<comment type="function">
    <text evidence="5">Catalyzes the oxidation of either pyridoxine 5'-phosphate (PNP) or pyridoxamine 5'-phosphate (PMP) into pyridoxal 5'-phosphate (PLP).</text>
</comment>
<feature type="binding site" evidence="5">
    <location>
        <position position="123"/>
    </location>
    <ligand>
        <name>substrate</name>
    </ligand>
</feature>
<evidence type="ECO:0000259" key="6">
    <source>
        <dbReference type="Pfam" id="PF01243"/>
    </source>
</evidence>
<comment type="pathway">
    <text evidence="5">Cofactor metabolism; pyridoxal 5'-phosphate salvage; pyridoxal 5'-phosphate from pyridoxamine 5'-phosphate: step 1/1.</text>
</comment>
<feature type="binding site" evidence="5">
    <location>
        <position position="195"/>
    </location>
    <ligand>
        <name>FMN</name>
        <dbReference type="ChEBI" id="CHEBI:58210"/>
    </ligand>
</feature>
<comment type="catalytic activity">
    <reaction evidence="5">
        <text>pyridoxamine 5'-phosphate + O2 + H2O = pyridoxal 5'-phosphate + H2O2 + NH4(+)</text>
        <dbReference type="Rhea" id="RHEA:15817"/>
        <dbReference type="ChEBI" id="CHEBI:15377"/>
        <dbReference type="ChEBI" id="CHEBI:15379"/>
        <dbReference type="ChEBI" id="CHEBI:16240"/>
        <dbReference type="ChEBI" id="CHEBI:28938"/>
        <dbReference type="ChEBI" id="CHEBI:58451"/>
        <dbReference type="ChEBI" id="CHEBI:597326"/>
        <dbReference type="EC" id="1.4.3.5"/>
    </reaction>
</comment>
<dbReference type="EMBL" id="JAKIKT010000005">
    <property type="protein sequence ID" value="MCL2914763.1"/>
    <property type="molecule type" value="Genomic_DNA"/>
</dbReference>
<dbReference type="NCBIfam" id="TIGR00558">
    <property type="entry name" value="pdxH"/>
    <property type="match status" value="1"/>
</dbReference>
<keyword evidence="3 5" id="KW-0288">FMN</keyword>
<dbReference type="InterPro" id="IPR019740">
    <property type="entry name" value="Pyridox_Oxase_CS"/>
</dbReference>
<evidence type="ECO:0000313" key="9">
    <source>
        <dbReference type="Proteomes" id="UP001202831"/>
    </source>
</evidence>
<feature type="binding site" evidence="5">
    <location>
        <position position="66"/>
    </location>
    <ligand>
        <name>substrate</name>
    </ligand>
</feature>
<dbReference type="RefSeq" id="WP_249249424.1">
    <property type="nucleotide sequence ID" value="NZ_JAKIKT010000005.1"/>
</dbReference>
<feature type="binding site" evidence="5">
    <location>
        <position position="105"/>
    </location>
    <ligand>
        <name>FMN</name>
        <dbReference type="ChEBI" id="CHEBI:58210"/>
    </ligand>
</feature>
<dbReference type="PANTHER" id="PTHR10851">
    <property type="entry name" value="PYRIDOXINE-5-PHOSPHATE OXIDASE"/>
    <property type="match status" value="1"/>
</dbReference>
<evidence type="ECO:0000256" key="3">
    <source>
        <dbReference type="ARBA" id="ARBA00022643"/>
    </source>
</evidence>
<dbReference type="Pfam" id="PF01243">
    <property type="entry name" value="PNPOx_N"/>
    <property type="match status" value="1"/>
</dbReference>